<dbReference type="AlphaFoldDB" id="A0A7X3FX62"/>
<proteinExistence type="predicted"/>
<dbReference type="InterPro" id="IPR049802">
    <property type="entry name" value="RhsC-like_FIX"/>
</dbReference>
<sequence length="490" mass="54119">MSAVSVSSRAIKDVDDGVGTWLADLVTGAGSSPSHIIVTGILGVVPGVGQAMDARDLVLGVIAVAKTPGAVGVWIELVITLIGCIPAAGDALKVGFKLMRKGVPFGRVLEAVSPKLRGNVEQFMSKIDWTGLAAQSKTLFGRSIDAFVDGLDCWVVKAVAGRAEVAQITQELRALERRGPAMIDEAFGELRQVHQKMLGHELPKNTATVTPTRPAVSANTAVRTSEQELEAVRRERKLAQKRAAQEKGEKLSPNSTHTSTKKKAKTKEKPWISGIPAEHITDYYVRRKHTHYRKANHDGRLIEEYSKGHNGLDHLWRNMTTGRPFVVGETKSSIFDSFKLMAALPAHLQQAFDALRADEAANPARNGQPNIFENADRDQYSNRRVPVGSDETTDAELRKGLAKPNERTSLATQMSHLWIRRSLEEDKHLTLEGKRLIRLIRDWEDGDIDCPYNRWISLVTGRQLTTHRKSGGKTHQVQTMLNLPDNILNR</sequence>
<dbReference type="Proteomes" id="UP000443353">
    <property type="component" value="Unassembled WGS sequence"/>
</dbReference>
<feature type="region of interest" description="Disordered" evidence="1">
    <location>
        <begin position="362"/>
        <end position="394"/>
    </location>
</feature>
<protein>
    <submittedName>
        <fullName evidence="2">Uncharacterized protein</fullName>
    </submittedName>
</protein>
<evidence type="ECO:0000313" key="3">
    <source>
        <dbReference type="Proteomes" id="UP000443353"/>
    </source>
</evidence>
<reference evidence="2 3" key="1">
    <citation type="submission" date="2019-12" db="EMBL/GenBank/DDBJ databases">
        <authorList>
            <person name="Li C."/>
            <person name="Zhao J."/>
        </authorList>
    </citation>
    <scope>NUCLEOTIDE SEQUENCE [LARGE SCALE GENOMIC DNA]</scope>
    <source>
        <strain evidence="2 3">NEAU-DD11</strain>
    </source>
</reference>
<evidence type="ECO:0000256" key="1">
    <source>
        <dbReference type="SAM" id="MobiDB-lite"/>
    </source>
</evidence>
<dbReference type="EMBL" id="WSES01000002">
    <property type="protein sequence ID" value="MVW59664.1"/>
    <property type="molecule type" value="Genomic_DNA"/>
</dbReference>
<dbReference type="CDD" id="cd20746">
    <property type="entry name" value="FIX_Ntox15_NUC_DUF4112_RhsA-like"/>
    <property type="match status" value="1"/>
</dbReference>
<keyword evidence="3" id="KW-1185">Reference proteome</keyword>
<organism evidence="2 3">
    <name type="scientific">Massilia cellulosiltytica</name>
    <dbReference type="NCBI Taxonomy" id="2683234"/>
    <lineage>
        <taxon>Bacteria</taxon>
        <taxon>Pseudomonadati</taxon>
        <taxon>Pseudomonadota</taxon>
        <taxon>Betaproteobacteria</taxon>
        <taxon>Burkholderiales</taxon>
        <taxon>Oxalobacteraceae</taxon>
        <taxon>Telluria group</taxon>
        <taxon>Massilia</taxon>
    </lineage>
</organism>
<accession>A0A7X3FX62</accession>
<feature type="region of interest" description="Disordered" evidence="1">
    <location>
        <begin position="205"/>
        <end position="271"/>
    </location>
</feature>
<evidence type="ECO:0000313" key="2">
    <source>
        <dbReference type="EMBL" id="MVW59664.1"/>
    </source>
</evidence>
<name>A0A7X3FX62_9BURK</name>
<dbReference type="RefSeq" id="WP_056125162.1">
    <property type="nucleotide sequence ID" value="NZ_WSES01000002.1"/>
</dbReference>
<feature type="compositionally biased region" description="Polar residues" evidence="1">
    <location>
        <begin position="205"/>
        <end position="224"/>
    </location>
</feature>
<gene>
    <name evidence="2" type="ORF">GPY61_06950</name>
</gene>
<comment type="caution">
    <text evidence="2">The sequence shown here is derived from an EMBL/GenBank/DDBJ whole genome shotgun (WGS) entry which is preliminary data.</text>
</comment>